<dbReference type="GO" id="GO:0006139">
    <property type="term" value="P:nucleobase-containing compound metabolic process"/>
    <property type="evidence" value="ECO:0007669"/>
    <property type="project" value="UniProtKB-ARBA"/>
</dbReference>
<dbReference type="PRINTS" id="PR00147">
    <property type="entry name" value="DNAPHOTLYASE"/>
</dbReference>
<evidence type="ECO:0000313" key="9">
    <source>
        <dbReference type="EMBL" id="TFC07660.1"/>
    </source>
</evidence>
<dbReference type="GO" id="GO:0071949">
    <property type="term" value="F:FAD binding"/>
    <property type="evidence" value="ECO:0007669"/>
    <property type="project" value="TreeGrafter"/>
</dbReference>
<keyword evidence="1 4" id="KW-0285">Flavoprotein</keyword>
<evidence type="ECO:0000256" key="3">
    <source>
        <dbReference type="ARBA" id="ARBA00022991"/>
    </source>
</evidence>
<dbReference type="GO" id="GO:0003677">
    <property type="term" value="F:DNA binding"/>
    <property type="evidence" value="ECO:0007669"/>
    <property type="project" value="TreeGrafter"/>
</dbReference>
<feature type="binding site" evidence="4">
    <location>
        <position position="238"/>
    </location>
    <ligand>
        <name>FAD</name>
        <dbReference type="ChEBI" id="CHEBI:57692"/>
    </ligand>
</feature>
<dbReference type="Gene3D" id="3.40.50.620">
    <property type="entry name" value="HUPs"/>
    <property type="match status" value="1"/>
</dbReference>
<dbReference type="PANTHER" id="PTHR11455:SF9">
    <property type="entry name" value="CRYPTOCHROME CIRCADIAN CLOCK 5 ISOFORM X1"/>
    <property type="match status" value="1"/>
</dbReference>
<feature type="site" description="Electron transfer via tryptophanyl radical" evidence="5">
    <location>
        <position position="323"/>
    </location>
</feature>
<keyword evidence="9" id="KW-0456">Lyase</keyword>
<dbReference type="PROSITE" id="PS00691">
    <property type="entry name" value="DNA_PHOTOLYASES_1_2"/>
    <property type="match status" value="1"/>
</dbReference>
<dbReference type="Proteomes" id="UP000297643">
    <property type="component" value="Unassembled WGS sequence"/>
</dbReference>
<evidence type="ECO:0000256" key="7">
    <source>
        <dbReference type="SAM" id="MobiDB-lite"/>
    </source>
</evidence>
<dbReference type="InterPro" id="IPR018394">
    <property type="entry name" value="DNA_photolyase_1_CS_C"/>
</dbReference>
<dbReference type="InterPro" id="IPR005101">
    <property type="entry name" value="Cryptochr/Photolyase_FAD-bd"/>
</dbReference>
<dbReference type="SUPFAM" id="SSF52425">
    <property type="entry name" value="Cryptochrome/photolyase, N-terminal domain"/>
    <property type="match status" value="1"/>
</dbReference>
<dbReference type="PROSITE" id="PS51645">
    <property type="entry name" value="PHR_CRY_ALPHA_BETA"/>
    <property type="match status" value="1"/>
</dbReference>
<feature type="site" description="Electron transfer via tryptophanyl radical" evidence="5">
    <location>
        <position position="377"/>
    </location>
</feature>
<evidence type="ECO:0000256" key="6">
    <source>
        <dbReference type="RuleBase" id="RU004182"/>
    </source>
</evidence>
<dbReference type="Pfam" id="PF03441">
    <property type="entry name" value="FAD_binding_7"/>
    <property type="match status" value="1"/>
</dbReference>
<protein>
    <submittedName>
        <fullName evidence="9">Deoxyribodipyrimidine photo-lyase</fullName>
    </submittedName>
</protein>
<evidence type="ECO:0000259" key="8">
    <source>
        <dbReference type="PROSITE" id="PS51645"/>
    </source>
</evidence>
<evidence type="ECO:0000256" key="4">
    <source>
        <dbReference type="PIRSR" id="PIRSR602081-1"/>
    </source>
</evidence>
<dbReference type="Pfam" id="PF00875">
    <property type="entry name" value="DNA_photolyase"/>
    <property type="match status" value="1"/>
</dbReference>
<dbReference type="PROSITE" id="PS00394">
    <property type="entry name" value="DNA_PHOTOLYASES_1_1"/>
    <property type="match status" value="1"/>
</dbReference>
<dbReference type="EMBL" id="SOFM01000005">
    <property type="protein sequence ID" value="TFC07660.1"/>
    <property type="molecule type" value="Genomic_DNA"/>
</dbReference>
<evidence type="ECO:0000313" key="10">
    <source>
        <dbReference type="Proteomes" id="UP000297643"/>
    </source>
</evidence>
<keyword evidence="10" id="KW-1185">Reference proteome</keyword>
<comment type="cofactor">
    <cofactor evidence="4">
        <name>FAD</name>
        <dbReference type="ChEBI" id="CHEBI:57692"/>
    </cofactor>
    <text evidence="4">Binds 1 FAD per subunit.</text>
</comment>
<dbReference type="AlphaFoldDB" id="A0A4R8WEV0"/>
<organism evidence="9 10">
    <name type="scientific">Cryobacterium mannosilyticum</name>
    <dbReference type="NCBI Taxonomy" id="1259190"/>
    <lineage>
        <taxon>Bacteria</taxon>
        <taxon>Bacillati</taxon>
        <taxon>Actinomycetota</taxon>
        <taxon>Actinomycetes</taxon>
        <taxon>Micrococcales</taxon>
        <taxon>Microbacteriaceae</taxon>
        <taxon>Cryobacterium</taxon>
    </lineage>
</organism>
<feature type="binding site" evidence="4">
    <location>
        <begin position="250"/>
        <end position="254"/>
    </location>
    <ligand>
        <name>FAD</name>
        <dbReference type="ChEBI" id="CHEBI:57692"/>
    </ligand>
</feature>
<dbReference type="InterPro" id="IPR002081">
    <property type="entry name" value="Cryptochrome/DNA_photolyase_1"/>
</dbReference>
<name>A0A4R8WEV0_9MICO</name>
<gene>
    <name evidence="9" type="ORF">E3O32_01035</name>
</gene>
<feature type="binding site" evidence="4">
    <location>
        <begin position="390"/>
        <end position="392"/>
    </location>
    <ligand>
        <name>FAD</name>
        <dbReference type="ChEBI" id="CHEBI:57692"/>
    </ligand>
</feature>
<keyword evidence="3 6" id="KW-0157">Chromophore</keyword>
<feature type="site" description="Electron transfer via tryptophanyl radical" evidence="5">
    <location>
        <position position="400"/>
    </location>
</feature>
<dbReference type="GO" id="GO:0003904">
    <property type="term" value="F:deoxyribodipyrimidine photo-lyase activity"/>
    <property type="evidence" value="ECO:0007669"/>
    <property type="project" value="TreeGrafter"/>
</dbReference>
<accession>A0A4R8WEV0</accession>
<proteinExistence type="inferred from homology"/>
<keyword evidence="2 4" id="KW-0274">FAD</keyword>
<feature type="domain" description="Photolyase/cryptochrome alpha/beta" evidence="8">
    <location>
        <begin position="15"/>
        <end position="144"/>
    </location>
</feature>
<feature type="binding site" evidence="4">
    <location>
        <position position="289"/>
    </location>
    <ligand>
        <name>FAD</name>
        <dbReference type="ChEBI" id="CHEBI:57692"/>
    </ligand>
</feature>
<evidence type="ECO:0000256" key="5">
    <source>
        <dbReference type="PIRSR" id="PIRSR602081-2"/>
    </source>
</evidence>
<reference evidence="9 10" key="1">
    <citation type="submission" date="2019-03" db="EMBL/GenBank/DDBJ databases">
        <title>Genomics of glacier-inhabiting Cryobacterium strains.</title>
        <authorList>
            <person name="Liu Q."/>
            <person name="Xin Y.-H."/>
        </authorList>
    </citation>
    <scope>NUCLEOTIDE SEQUENCE [LARGE SCALE GENOMIC DNA]</scope>
    <source>
        <strain evidence="9 10">RHLT2-21</strain>
    </source>
</reference>
<dbReference type="GO" id="GO:0006950">
    <property type="term" value="P:response to stress"/>
    <property type="evidence" value="ECO:0007669"/>
    <property type="project" value="UniProtKB-ARBA"/>
</dbReference>
<dbReference type="Gene3D" id="1.25.40.80">
    <property type="match status" value="1"/>
</dbReference>
<dbReference type="GO" id="GO:0009416">
    <property type="term" value="P:response to light stimulus"/>
    <property type="evidence" value="ECO:0007669"/>
    <property type="project" value="TreeGrafter"/>
</dbReference>
<dbReference type="InterPro" id="IPR006050">
    <property type="entry name" value="DNA_photolyase_N"/>
</dbReference>
<comment type="caution">
    <text evidence="9">The sequence shown here is derived from an EMBL/GenBank/DDBJ whole genome shotgun (WGS) entry which is preliminary data.</text>
</comment>
<sequence length="494" mass="53697">MTGARAGDDAAAGTGPSIVWFRDDLRLADNPALHAAVERGRPIVAVYVLDEESAGIRPIGGAARWWLHGSLVSLADSLESLGARLTLRRGPAEAVLTGLAASVGAGAVFWNRRYGAAERAVDARLKTGLRQSGLSAHSFAGSLLHEPWTIKTGQGGSYSVFTPFWRACQAAPPPRPPYPAPAALPGHPGTVASDLLADWALLPERPDWAAGLRAAWQPGEASAQRLLDGFLRDALPRYADERDEPARAATSRLSPHLRWGEISPFQIWHATEWARIGLTGRAQESASRFLTEVGWREFAHHVLFNAPDLATVNLRPEFDAFPWPPLDRTALAAWQQGRTGFPLVDAGMRELWRTGSMHNRVRMVTASFLIKNLLIDWREGEAWFWDTLVDADAASNPFGWQWVAGSGADAAPYFRVFNPELQAKKFDPQGEYIREFVPEWGTDAYPAPIVDLGETRRAALAAYEQIKGGKDQALAARSLDPGSTGTRPGGPGSA</sequence>
<dbReference type="InterPro" id="IPR014729">
    <property type="entry name" value="Rossmann-like_a/b/a_fold"/>
</dbReference>
<feature type="region of interest" description="Disordered" evidence="7">
    <location>
        <begin position="472"/>
        <end position="494"/>
    </location>
</feature>
<evidence type="ECO:0000256" key="1">
    <source>
        <dbReference type="ARBA" id="ARBA00022630"/>
    </source>
</evidence>
<dbReference type="SUPFAM" id="SSF48173">
    <property type="entry name" value="Cryptochrome/photolyase FAD-binding domain"/>
    <property type="match status" value="1"/>
</dbReference>
<evidence type="ECO:0000256" key="2">
    <source>
        <dbReference type="ARBA" id="ARBA00022827"/>
    </source>
</evidence>
<dbReference type="Gene3D" id="1.10.579.10">
    <property type="entry name" value="DNA Cyclobutane Dipyrimidine Photolyase, subunit A, domain 3"/>
    <property type="match status" value="1"/>
</dbReference>
<dbReference type="RefSeq" id="WP_134506135.1">
    <property type="nucleotide sequence ID" value="NZ_SOFM01000005.1"/>
</dbReference>
<dbReference type="PANTHER" id="PTHR11455">
    <property type="entry name" value="CRYPTOCHROME"/>
    <property type="match status" value="1"/>
</dbReference>
<dbReference type="InterPro" id="IPR036155">
    <property type="entry name" value="Crypto/Photolyase_N_sf"/>
</dbReference>
<dbReference type="InterPro" id="IPR036134">
    <property type="entry name" value="Crypto/Photolyase_FAD-like_sf"/>
</dbReference>
<comment type="similarity">
    <text evidence="6">Belongs to the DNA photolyase family.</text>
</comment>